<evidence type="ECO:0000313" key="4">
    <source>
        <dbReference type="Proteomes" id="UP000230719"/>
    </source>
</evidence>
<dbReference type="Proteomes" id="UP000230719">
    <property type="component" value="Unassembled WGS sequence"/>
</dbReference>
<dbReference type="OrthoDB" id="87577at2"/>
<organism evidence="1">
    <name type="scientific">Fusobacterium animalis</name>
    <dbReference type="NCBI Taxonomy" id="76859"/>
    <lineage>
        <taxon>Bacteria</taxon>
        <taxon>Fusobacteriati</taxon>
        <taxon>Fusobacteriota</taxon>
        <taxon>Fusobacteriia</taxon>
        <taxon>Fusobacteriales</taxon>
        <taxon>Fusobacteriaceae</taxon>
        <taxon>Fusobacterium</taxon>
    </lineage>
</organism>
<gene>
    <name evidence="2" type="ORF">CI114_08745</name>
    <name evidence="1" type="ORF">RN98_09935</name>
</gene>
<dbReference type="Proteomes" id="UP000063147">
    <property type="component" value="Chromosome"/>
</dbReference>
<accession>A0A0M4RLP1</accession>
<proteinExistence type="predicted"/>
<protein>
    <submittedName>
        <fullName evidence="1">Uncharacterized protein</fullName>
    </submittedName>
</protein>
<sequence>MKFILNKTSGINQIENILLEKILKTFSFPENIEINIEKDNILDVCLEYPNIDFNIYYVINLKSPQNHTIHFIVKKLYLTDSNFIEEDEEINKALPKIIKYLKDNKKLEEYKIERRKNSGIYYFDNYGIAIFYQKIFNRKVIEKIDISLPSENNVDISSLGKLLRIEILKQIL</sequence>
<reference evidence="2 4" key="2">
    <citation type="submission" date="2017-08" db="EMBL/GenBank/DDBJ databases">
        <title>Analysis of Fusobacterium persistence and antibiotic response in human colorectal.</title>
        <authorList>
            <person name="Bullman S."/>
        </authorList>
    </citation>
    <scope>NUCLEOTIDE SEQUENCE [LARGE SCALE GENOMIC DNA]</scope>
    <source>
        <strain evidence="2 4">P2_CP</strain>
    </source>
</reference>
<dbReference type="PATRIC" id="fig|76859.3.peg.2008"/>
<evidence type="ECO:0000313" key="1">
    <source>
        <dbReference type="EMBL" id="ALF18478.1"/>
    </source>
</evidence>
<dbReference type="EMBL" id="NPND01000028">
    <property type="protein sequence ID" value="PIM89452.1"/>
    <property type="molecule type" value="Genomic_DNA"/>
</dbReference>
<dbReference type="RefSeq" id="WP_008694206.1">
    <property type="nucleotide sequence ID" value="NZ_CP012713.1"/>
</dbReference>
<dbReference type="EMBL" id="CP012713">
    <property type="protein sequence ID" value="ALF18478.1"/>
    <property type="molecule type" value="Genomic_DNA"/>
</dbReference>
<dbReference type="AlphaFoldDB" id="A0A0M4RLP1"/>
<reference evidence="1 3" key="1">
    <citation type="submission" date="2015-09" db="EMBL/GenBank/DDBJ databases">
        <authorList>
            <person name="Jackson K.R."/>
            <person name="Lunt B.L."/>
            <person name="Fisher J.N.B."/>
            <person name="Gardner A.V."/>
            <person name="Bailey M.E."/>
            <person name="Deus L.M."/>
            <person name="Earl A.S."/>
            <person name="Gibby P.D."/>
            <person name="Hartmann K.A."/>
            <person name="Liu J.E."/>
            <person name="Manci A.M."/>
            <person name="Nielsen D.A."/>
            <person name="Solomon M.B."/>
            <person name="Breakwell D.P."/>
            <person name="Burnett S.H."/>
            <person name="Grose J.H."/>
        </authorList>
    </citation>
    <scope>NUCLEOTIDE SEQUENCE [LARGE SCALE GENOMIC DNA]</scope>
    <source>
        <strain evidence="1 3">KCOM 1279</strain>
    </source>
</reference>
<evidence type="ECO:0000313" key="3">
    <source>
        <dbReference type="Proteomes" id="UP000063147"/>
    </source>
</evidence>
<evidence type="ECO:0000313" key="2">
    <source>
        <dbReference type="EMBL" id="PIM89452.1"/>
    </source>
</evidence>
<name>A0A0M4RLP1_9FUSO</name>